<protein>
    <recommendedName>
        <fullName evidence="4">Killer toxin Kp4 domain-containing protein</fullName>
    </recommendedName>
</protein>
<gene>
    <name evidence="2" type="ORF">ASPVEDRAFT_23722</name>
</gene>
<name>A0A1L9P5F7_ASPVE</name>
<evidence type="ECO:0000256" key="1">
    <source>
        <dbReference type="SAM" id="SignalP"/>
    </source>
</evidence>
<keyword evidence="3" id="KW-1185">Reference proteome</keyword>
<feature type="signal peptide" evidence="1">
    <location>
        <begin position="1"/>
        <end position="17"/>
    </location>
</feature>
<accession>A0A1L9P5F7</accession>
<dbReference type="Proteomes" id="UP000184073">
    <property type="component" value="Unassembled WGS sequence"/>
</dbReference>
<dbReference type="GeneID" id="63725088"/>
<evidence type="ECO:0000313" key="2">
    <source>
        <dbReference type="EMBL" id="OJI96732.1"/>
    </source>
</evidence>
<dbReference type="VEuPathDB" id="FungiDB:ASPVEDRAFT_23722"/>
<reference evidence="3" key="1">
    <citation type="journal article" date="2017" name="Genome Biol.">
        <title>Comparative genomics reveals high biological diversity and specific adaptations in the industrially and medically important fungal genus Aspergillus.</title>
        <authorList>
            <person name="de Vries R.P."/>
            <person name="Riley R."/>
            <person name="Wiebenga A."/>
            <person name="Aguilar-Osorio G."/>
            <person name="Amillis S."/>
            <person name="Uchima C.A."/>
            <person name="Anderluh G."/>
            <person name="Asadollahi M."/>
            <person name="Askin M."/>
            <person name="Barry K."/>
            <person name="Battaglia E."/>
            <person name="Bayram O."/>
            <person name="Benocci T."/>
            <person name="Braus-Stromeyer S.A."/>
            <person name="Caldana C."/>
            <person name="Canovas D."/>
            <person name="Cerqueira G.C."/>
            <person name="Chen F."/>
            <person name="Chen W."/>
            <person name="Choi C."/>
            <person name="Clum A."/>
            <person name="Dos Santos R.A."/>
            <person name="Damasio A.R."/>
            <person name="Diallinas G."/>
            <person name="Emri T."/>
            <person name="Fekete E."/>
            <person name="Flipphi M."/>
            <person name="Freyberg S."/>
            <person name="Gallo A."/>
            <person name="Gournas C."/>
            <person name="Habgood R."/>
            <person name="Hainaut M."/>
            <person name="Harispe M.L."/>
            <person name="Henrissat B."/>
            <person name="Hilden K.S."/>
            <person name="Hope R."/>
            <person name="Hossain A."/>
            <person name="Karabika E."/>
            <person name="Karaffa L."/>
            <person name="Karanyi Z."/>
            <person name="Krasevec N."/>
            <person name="Kuo A."/>
            <person name="Kusch H."/>
            <person name="LaButti K."/>
            <person name="Lagendijk E.L."/>
            <person name="Lapidus A."/>
            <person name="Levasseur A."/>
            <person name="Lindquist E."/>
            <person name="Lipzen A."/>
            <person name="Logrieco A.F."/>
            <person name="MacCabe A."/>
            <person name="Maekelae M.R."/>
            <person name="Malavazi I."/>
            <person name="Melin P."/>
            <person name="Meyer V."/>
            <person name="Mielnichuk N."/>
            <person name="Miskei M."/>
            <person name="Molnar A.P."/>
            <person name="Mule G."/>
            <person name="Ngan C.Y."/>
            <person name="Orejas M."/>
            <person name="Orosz E."/>
            <person name="Ouedraogo J.P."/>
            <person name="Overkamp K.M."/>
            <person name="Park H.-S."/>
            <person name="Perrone G."/>
            <person name="Piumi F."/>
            <person name="Punt P.J."/>
            <person name="Ram A.F."/>
            <person name="Ramon A."/>
            <person name="Rauscher S."/>
            <person name="Record E."/>
            <person name="Riano-Pachon D.M."/>
            <person name="Robert V."/>
            <person name="Roehrig J."/>
            <person name="Ruller R."/>
            <person name="Salamov A."/>
            <person name="Salih N.S."/>
            <person name="Samson R.A."/>
            <person name="Sandor E."/>
            <person name="Sanguinetti M."/>
            <person name="Schuetze T."/>
            <person name="Sepcic K."/>
            <person name="Shelest E."/>
            <person name="Sherlock G."/>
            <person name="Sophianopoulou V."/>
            <person name="Squina F.M."/>
            <person name="Sun H."/>
            <person name="Susca A."/>
            <person name="Todd R.B."/>
            <person name="Tsang A."/>
            <person name="Unkles S.E."/>
            <person name="van de Wiele N."/>
            <person name="van Rossen-Uffink D."/>
            <person name="Oliveira J.V."/>
            <person name="Vesth T.C."/>
            <person name="Visser J."/>
            <person name="Yu J.-H."/>
            <person name="Zhou M."/>
            <person name="Andersen M.R."/>
            <person name="Archer D.B."/>
            <person name="Baker S.E."/>
            <person name="Benoit I."/>
            <person name="Brakhage A.A."/>
            <person name="Braus G.H."/>
            <person name="Fischer R."/>
            <person name="Frisvad J.C."/>
            <person name="Goldman G.H."/>
            <person name="Houbraken J."/>
            <person name="Oakley B."/>
            <person name="Pocsi I."/>
            <person name="Scazzocchio C."/>
            <person name="Seiboth B."/>
            <person name="vanKuyk P.A."/>
            <person name="Wortman J."/>
            <person name="Dyer P.S."/>
            <person name="Grigoriev I.V."/>
        </authorList>
    </citation>
    <scope>NUCLEOTIDE SEQUENCE [LARGE SCALE GENOMIC DNA]</scope>
    <source>
        <strain evidence="3">CBS 583.65</strain>
    </source>
</reference>
<proteinExistence type="predicted"/>
<dbReference type="RefSeq" id="XP_040662495.1">
    <property type="nucleotide sequence ID" value="XM_040809577.1"/>
</dbReference>
<evidence type="ECO:0008006" key="4">
    <source>
        <dbReference type="Google" id="ProtNLM"/>
    </source>
</evidence>
<organism evidence="2 3">
    <name type="scientific">Aspergillus versicolor CBS 583.65</name>
    <dbReference type="NCBI Taxonomy" id="1036611"/>
    <lineage>
        <taxon>Eukaryota</taxon>
        <taxon>Fungi</taxon>
        <taxon>Dikarya</taxon>
        <taxon>Ascomycota</taxon>
        <taxon>Pezizomycotina</taxon>
        <taxon>Eurotiomycetes</taxon>
        <taxon>Eurotiomycetidae</taxon>
        <taxon>Eurotiales</taxon>
        <taxon>Aspergillaceae</taxon>
        <taxon>Aspergillus</taxon>
        <taxon>Aspergillus subgen. Nidulantes</taxon>
    </lineage>
</organism>
<dbReference type="EMBL" id="KV878125">
    <property type="protein sequence ID" value="OJI96732.1"/>
    <property type="molecule type" value="Genomic_DNA"/>
</dbReference>
<feature type="chain" id="PRO_5012747348" description="Killer toxin Kp4 domain-containing protein" evidence="1">
    <location>
        <begin position="18"/>
        <end position="152"/>
    </location>
</feature>
<sequence>MRASITLLTAFLAAAVAQDYPFTEYICETTDGSPYLHHVNQLIDGLAGAAEGERLCNTGSGCGETITAYSGGGGAGLMLCGDSYRCGLSDNLPCAGNACGGIYARVASEAVAGLRDQCQGPDSNGDTRVGGKQVTHYSADYESEIRVFSRPG</sequence>
<dbReference type="OrthoDB" id="4965949at2759"/>
<dbReference type="AlphaFoldDB" id="A0A1L9P5F7"/>
<evidence type="ECO:0000313" key="3">
    <source>
        <dbReference type="Proteomes" id="UP000184073"/>
    </source>
</evidence>
<keyword evidence="1" id="KW-0732">Signal</keyword>